<sequence>MNAVFATTGILLVALPIAFNVAFALLAARFDYPDILRRPTAEILERFRAGGSGLVLLWWGFALTAVLLAPLAALVSTSLADAAPAVVQTGLVVGILAALVQFLGLIRWPFLVPYLARTSAGAPDGSPRSEAVEIVFQSFNRYLGVAVGEHLGYLFSGAWTVLVGVAILQSDVVGWWIGLAGIVIGAILALCSLEFVGPFEERGWTFAGALTPIAYIAWSLWLAGLGVAFLISAFG</sequence>
<dbReference type="Pfam" id="PF14329">
    <property type="entry name" value="DUF4386"/>
    <property type="match status" value="1"/>
</dbReference>
<feature type="transmembrane region" description="Helical" evidence="1">
    <location>
        <begin position="209"/>
        <end position="234"/>
    </location>
</feature>
<feature type="transmembrane region" description="Helical" evidence="1">
    <location>
        <begin position="175"/>
        <end position="197"/>
    </location>
</feature>
<gene>
    <name evidence="2" type="ORF">HLA99_02125</name>
</gene>
<dbReference type="EMBL" id="JABEMB010000001">
    <property type="protein sequence ID" value="NNH02662.1"/>
    <property type="molecule type" value="Genomic_DNA"/>
</dbReference>
<evidence type="ECO:0000313" key="2">
    <source>
        <dbReference type="EMBL" id="NNH02662.1"/>
    </source>
</evidence>
<feature type="transmembrane region" description="Helical" evidence="1">
    <location>
        <begin position="85"/>
        <end position="106"/>
    </location>
</feature>
<proteinExistence type="predicted"/>
<dbReference type="AlphaFoldDB" id="A0A7Y2LXP9"/>
<feature type="transmembrane region" description="Helical" evidence="1">
    <location>
        <begin position="49"/>
        <end position="73"/>
    </location>
</feature>
<feature type="transmembrane region" description="Helical" evidence="1">
    <location>
        <begin position="151"/>
        <end position="169"/>
    </location>
</feature>
<keyword evidence="1" id="KW-1133">Transmembrane helix</keyword>
<protein>
    <submittedName>
        <fullName evidence="2">DUF4386 domain-containing protein</fullName>
    </submittedName>
</protein>
<organism evidence="2 3">
    <name type="scientific">Microbacterium ulmi</name>
    <dbReference type="NCBI Taxonomy" id="179095"/>
    <lineage>
        <taxon>Bacteria</taxon>
        <taxon>Bacillati</taxon>
        <taxon>Actinomycetota</taxon>
        <taxon>Actinomycetes</taxon>
        <taxon>Micrococcales</taxon>
        <taxon>Microbacteriaceae</taxon>
        <taxon>Microbacterium</taxon>
    </lineage>
</organism>
<feature type="transmembrane region" description="Helical" evidence="1">
    <location>
        <begin position="6"/>
        <end position="28"/>
    </location>
</feature>
<accession>A0A7Y2LXP9</accession>
<name>A0A7Y2LXP9_9MICO</name>
<keyword evidence="1" id="KW-0472">Membrane</keyword>
<comment type="caution">
    <text evidence="2">The sequence shown here is derived from an EMBL/GenBank/DDBJ whole genome shotgun (WGS) entry which is preliminary data.</text>
</comment>
<evidence type="ECO:0000313" key="3">
    <source>
        <dbReference type="Proteomes" id="UP000543598"/>
    </source>
</evidence>
<dbReference type="InterPro" id="IPR025495">
    <property type="entry name" value="DUF4386"/>
</dbReference>
<evidence type="ECO:0000256" key="1">
    <source>
        <dbReference type="SAM" id="Phobius"/>
    </source>
</evidence>
<dbReference type="RefSeq" id="WP_167041502.1">
    <property type="nucleotide sequence ID" value="NZ_BAAANA010000003.1"/>
</dbReference>
<dbReference type="Proteomes" id="UP000543598">
    <property type="component" value="Unassembled WGS sequence"/>
</dbReference>
<keyword evidence="3" id="KW-1185">Reference proteome</keyword>
<reference evidence="2 3" key="1">
    <citation type="submission" date="2020-05" db="EMBL/GenBank/DDBJ databases">
        <title>MicrobeNet Type strains.</title>
        <authorList>
            <person name="Nicholson A.C."/>
        </authorList>
    </citation>
    <scope>NUCLEOTIDE SEQUENCE [LARGE SCALE GENOMIC DNA]</scope>
    <source>
        <strain evidence="2 3">JCM 14282</strain>
    </source>
</reference>
<keyword evidence="1" id="KW-0812">Transmembrane</keyword>